<feature type="coiled-coil region" evidence="1">
    <location>
        <begin position="15"/>
        <end position="42"/>
    </location>
</feature>
<keyword evidence="1" id="KW-0175">Coiled coil</keyword>
<dbReference type="EMBL" id="LR026963">
    <property type="protein sequence ID" value="VBB69347.1"/>
    <property type="molecule type" value="Genomic_DNA"/>
</dbReference>
<organism evidence="3">
    <name type="scientific">invertebrate metagenome</name>
    <dbReference type="NCBI Taxonomy" id="1711999"/>
    <lineage>
        <taxon>unclassified sequences</taxon>
        <taxon>metagenomes</taxon>
        <taxon>organismal metagenomes</taxon>
    </lineage>
</organism>
<dbReference type="AlphaFoldDB" id="A0A484H5M8"/>
<accession>A0A484H5M8</accession>
<evidence type="ECO:0000256" key="1">
    <source>
        <dbReference type="SAM" id="Coils"/>
    </source>
</evidence>
<protein>
    <recommendedName>
        <fullName evidence="2">GapR-like DNA-binding domain-containing protein</fullName>
    </recommendedName>
</protein>
<dbReference type="InterPro" id="IPR046367">
    <property type="entry name" value="GapR-like_DNA-bd"/>
</dbReference>
<evidence type="ECO:0000313" key="3">
    <source>
        <dbReference type="EMBL" id="VBB69347.1"/>
    </source>
</evidence>
<sequence length="106" mass="11834">MEGITHVPHDTALKLSAYIKRLERLLDEIDVLKDSLKELKAEIKSDGFNVKAVERVVACGRNKEAADKEAEFINDVLLYAYVTGMPLDIDQGMKQRPSLSRDSSGN</sequence>
<name>A0A484H5M8_9ZZZZ</name>
<dbReference type="Pfam" id="PF10073">
    <property type="entry name" value="GapR_DNA-bd"/>
    <property type="match status" value="1"/>
</dbReference>
<proteinExistence type="predicted"/>
<reference evidence="3" key="1">
    <citation type="submission" date="2018-10" db="EMBL/GenBank/DDBJ databases">
        <authorList>
            <person name="Gruber-Vodicka H."/>
            <person name="Jaeckle O."/>
        </authorList>
    </citation>
    <scope>NUCLEOTIDE SEQUENCE</scope>
</reference>
<evidence type="ECO:0000259" key="2">
    <source>
        <dbReference type="Pfam" id="PF10073"/>
    </source>
</evidence>
<feature type="domain" description="GapR-like DNA-binding" evidence="2">
    <location>
        <begin position="14"/>
        <end position="77"/>
    </location>
</feature>
<gene>
    <name evidence="3" type="ORF">RIEGSTA812A_PEG_820</name>
</gene>
<dbReference type="GO" id="GO:0003677">
    <property type="term" value="F:DNA binding"/>
    <property type="evidence" value="ECO:0007669"/>
    <property type="project" value="InterPro"/>
</dbReference>